<name>A0A2A2TLT9_9CYAN</name>
<evidence type="ECO:0000256" key="2">
    <source>
        <dbReference type="ARBA" id="ARBA00023125"/>
    </source>
</evidence>
<comment type="caution">
    <text evidence="5">The sequence shown here is derived from an EMBL/GenBank/DDBJ whole genome shotgun (WGS) entry which is preliminary data.</text>
</comment>
<reference evidence="5 6" key="1">
    <citation type="submission" date="2017-08" db="EMBL/GenBank/DDBJ databases">
        <title>Draft genome sequence of filamentous cyanobacterium Calothrix elsteri CCALA 953.</title>
        <authorList>
            <person name="Gagunashvili A.N."/>
            <person name="Elster J."/>
            <person name="Andresson O.S."/>
        </authorList>
    </citation>
    <scope>NUCLEOTIDE SEQUENCE [LARGE SCALE GENOMIC DNA]</scope>
    <source>
        <strain evidence="5 6">CCALA 953</strain>
    </source>
</reference>
<dbReference type="SUPFAM" id="SSF56349">
    <property type="entry name" value="DNA breaking-rejoining enzymes"/>
    <property type="match status" value="1"/>
</dbReference>
<accession>A0A2A2TLT9</accession>
<dbReference type="GO" id="GO:0015074">
    <property type="term" value="P:DNA integration"/>
    <property type="evidence" value="ECO:0007669"/>
    <property type="project" value="InterPro"/>
</dbReference>
<dbReference type="Gene3D" id="1.10.443.10">
    <property type="entry name" value="Intergrase catalytic core"/>
    <property type="match status" value="1"/>
</dbReference>
<dbReference type="PANTHER" id="PTHR30349">
    <property type="entry name" value="PHAGE INTEGRASE-RELATED"/>
    <property type="match status" value="1"/>
</dbReference>
<dbReference type="InterPro" id="IPR011010">
    <property type="entry name" value="DNA_brk_join_enz"/>
</dbReference>
<evidence type="ECO:0000313" key="5">
    <source>
        <dbReference type="EMBL" id="PAX58379.1"/>
    </source>
</evidence>
<dbReference type="InterPro" id="IPR002104">
    <property type="entry name" value="Integrase_catalytic"/>
</dbReference>
<dbReference type="GO" id="GO:0003677">
    <property type="term" value="F:DNA binding"/>
    <property type="evidence" value="ECO:0007669"/>
    <property type="project" value="UniProtKB-KW"/>
</dbReference>
<dbReference type="InterPro" id="IPR022000">
    <property type="entry name" value="Min27-like_integrase_DNA_bind"/>
</dbReference>
<feature type="domain" description="Tyr recombinase" evidence="4">
    <location>
        <begin position="188"/>
        <end position="392"/>
    </location>
</feature>
<dbReference type="AlphaFoldDB" id="A0A2A2TLT9"/>
<evidence type="ECO:0000256" key="1">
    <source>
        <dbReference type="ARBA" id="ARBA00008857"/>
    </source>
</evidence>
<comment type="similarity">
    <text evidence="1">Belongs to the 'phage' integrase family.</text>
</comment>
<organism evidence="5 6">
    <name type="scientific">Brunnivagina elsteri CCALA 953</name>
    <dbReference type="NCBI Taxonomy" id="987040"/>
    <lineage>
        <taxon>Bacteria</taxon>
        <taxon>Bacillati</taxon>
        <taxon>Cyanobacteriota</taxon>
        <taxon>Cyanophyceae</taxon>
        <taxon>Nostocales</taxon>
        <taxon>Calotrichaceae</taxon>
        <taxon>Brunnivagina</taxon>
    </lineage>
</organism>
<dbReference type="PROSITE" id="PS51898">
    <property type="entry name" value="TYR_RECOMBINASE"/>
    <property type="match status" value="1"/>
</dbReference>
<dbReference type="InterPro" id="IPR013762">
    <property type="entry name" value="Integrase-like_cat_sf"/>
</dbReference>
<dbReference type="InterPro" id="IPR050090">
    <property type="entry name" value="Tyrosine_recombinase_XerCD"/>
</dbReference>
<dbReference type="GO" id="GO:0006310">
    <property type="term" value="P:DNA recombination"/>
    <property type="evidence" value="ECO:0007669"/>
    <property type="project" value="UniProtKB-KW"/>
</dbReference>
<dbReference type="Pfam" id="PF00589">
    <property type="entry name" value="Phage_integrase"/>
    <property type="match status" value="1"/>
</dbReference>
<dbReference type="RefSeq" id="WP_095721179.1">
    <property type="nucleotide sequence ID" value="NZ_NTFS01000059.1"/>
</dbReference>
<dbReference type="OrthoDB" id="530235at2"/>
<protein>
    <submittedName>
        <fullName evidence="5">Integrase</fullName>
    </submittedName>
</protein>
<gene>
    <name evidence="5" type="ORF">CK510_07870</name>
</gene>
<dbReference type="Pfam" id="PF12167">
    <property type="entry name" value="Arm-DNA-bind_2"/>
    <property type="match status" value="1"/>
</dbReference>
<evidence type="ECO:0000313" key="6">
    <source>
        <dbReference type="Proteomes" id="UP000218238"/>
    </source>
</evidence>
<dbReference type="PANTHER" id="PTHR30349:SF41">
    <property type="entry name" value="INTEGRASE_RECOMBINASE PROTEIN MJ0367-RELATED"/>
    <property type="match status" value="1"/>
</dbReference>
<keyword evidence="6" id="KW-1185">Reference proteome</keyword>
<keyword evidence="2" id="KW-0238">DNA-binding</keyword>
<proteinExistence type="inferred from homology"/>
<evidence type="ECO:0000256" key="3">
    <source>
        <dbReference type="ARBA" id="ARBA00023172"/>
    </source>
</evidence>
<dbReference type="Proteomes" id="UP000218238">
    <property type="component" value="Unassembled WGS sequence"/>
</dbReference>
<keyword evidence="3" id="KW-0233">DNA recombination</keyword>
<dbReference type="EMBL" id="NTFS01000059">
    <property type="protein sequence ID" value="PAX58379.1"/>
    <property type="molecule type" value="Genomic_DNA"/>
</dbReference>
<sequence>MTDDDKWITVDKRSKKLVIRFRVRGYQKQFFIASGMKDSRRNREIVRLKRDAIATDIVLGRFDDSLESYQFTSKVNIPEIEKTTEKYKYNLAELWDRFTQYKTSFVEKTTLAVRYRAVERYIEKLPDCSLQNAVGCRDWMISNISLYMAYENLASFKSCCDWAVDSKLIPDNPYAKLTINKPKKKSSDDYQAFTIEQRDTIIKAFEINRKHSCYTPLIKFLFWTGCRLGEAFALTWSDINEDCTKIFINKSCNMFGIKKGTKNNKKRIFPTQENSKLQSLLLEIKPINYKKTDLIFRSKTGAKLNSDIIQNFWNEATGSNGHKYPGVVRELVTQEKIPQYLKPYATRHTFITWAITYGISPDKVALWVGDEVTTILKNYCHPNVVDASCPDF</sequence>
<evidence type="ECO:0000259" key="4">
    <source>
        <dbReference type="PROSITE" id="PS51898"/>
    </source>
</evidence>